<feature type="domain" description="SAF" evidence="8">
    <location>
        <begin position="111"/>
        <end position="173"/>
    </location>
</feature>
<evidence type="ECO:0000313" key="10">
    <source>
        <dbReference type="Proteomes" id="UP000276260"/>
    </source>
</evidence>
<evidence type="ECO:0000256" key="4">
    <source>
        <dbReference type="ARBA" id="ARBA00022729"/>
    </source>
</evidence>
<dbReference type="SMART" id="SM00858">
    <property type="entry name" value="SAF"/>
    <property type="match status" value="1"/>
</dbReference>
<comment type="function">
    <text evidence="6 7">Involved in the assembly process of the P-ring formation. It may associate with FlgF on the rod constituting a structure essential for the P-ring assembly or may act as a modulator protein for the P-ring assembly.</text>
</comment>
<name>A0A3P3QPP8_9GAMM</name>
<dbReference type="InterPro" id="IPR013974">
    <property type="entry name" value="SAF"/>
</dbReference>
<dbReference type="EMBL" id="RRCF01000001">
    <property type="protein sequence ID" value="RRJ23236.1"/>
    <property type="molecule type" value="Genomic_DNA"/>
</dbReference>
<evidence type="ECO:0000256" key="5">
    <source>
        <dbReference type="ARBA" id="ARBA00022764"/>
    </source>
</evidence>
<keyword evidence="7" id="KW-1005">Bacterial flagellum biogenesis</keyword>
<protein>
    <recommendedName>
        <fullName evidence="3 7">Flagella basal body P-ring formation protein FlgA</fullName>
    </recommendedName>
</protein>
<dbReference type="GO" id="GO:0044780">
    <property type="term" value="P:bacterial-type flagellum assembly"/>
    <property type="evidence" value="ECO:0007669"/>
    <property type="project" value="InterPro"/>
</dbReference>
<accession>A0A3P3QPP8</accession>
<evidence type="ECO:0000256" key="2">
    <source>
        <dbReference type="ARBA" id="ARBA00010474"/>
    </source>
</evidence>
<keyword evidence="9" id="KW-0966">Cell projection</keyword>
<evidence type="ECO:0000259" key="8">
    <source>
        <dbReference type="SMART" id="SM00858"/>
    </source>
</evidence>
<dbReference type="Proteomes" id="UP000276260">
    <property type="component" value="Unassembled WGS sequence"/>
</dbReference>
<organism evidence="9 10">
    <name type="scientific">Rheinheimera mesophila</name>
    <dbReference type="NCBI Taxonomy" id="1547515"/>
    <lineage>
        <taxon>Bacteria</taxon>
        <taxon>Pseudomonadati</taxon>
        <taxon>Pseudomonadota</taxon>
        <taxon>Gammaproteobacteria</taxon>
        <taxon>Chromatiales</taxon>
        <taxon>Chromatiaceae</taxon>
        <taxon>Rheinheimera</taxon>
    </lineage>
</organism>
<dbReference type="InterPro" id="IPR039246">
    <property type="entry name" value="Flagellar_FlgA"/>
</dbReference>
<evidence type="ECO:0000313" key="9">
    <source>
        <dbReference type="EMBL" id="RRJ23236.1"/>
    </source>
</evidence>
<dbReference type="GO" id="GO:0042597">
    <property type="term" value="C:periplasmic space"/>
    <property type="evidence" value="ECO:0007669"/>
    <property type="project" value="UniProtKB-SubCell"/>
</dbReference>
<dbReference type="Pfam" id="PF13144">
    <property type="entry name" value="ChapFlgA"/>
    <property type="match status" value="1"/>
</dbReference>
<dbReference type="Gene3D" id="2.30.30.760">
    <property type="match status" value="1"/>
</dbReference>
<dbReference type="PANTHER" id="PTHR36307:SF1">
    <property type="entry name" value="FLAGELLA BASAL BODY P-RING FORMATION PROTEIN FLGA"/>
    <property type="match status" value="1"/>
</dbReference>
<dbReference type="NCBIfam" id="TIGR03170">
    <property type="entry name" value="flgA_cterm"/>
    <property type="match status" value="1"/>
</dbReference>
<reference evidence="9 10" key="1">
    <citation type="submission" date="2018-11" db="EMBL/GenBank/DDBJ databases">
        <title>Draft genome analysis of Rheinheimera mesophila isolated from an industrial waste site.</title>
        <authorList>
            <person name="Yu Q."/>
            <person name="Qi Y."/>
            <person name="Zhang H."/>
            <person name="Lu Y."/>
            <person name="Pu J."/>
        </authorList>
    </citation>
    <scope>NUCLEOTIDE SEQUENCE [LARGE SCALE GENOMIC DNA]</scope>
    <source>
        <strain evidence="9 10">IITR13</strain>
    </source>
</reference>
<dbReference type="PANTHER" id="PTHR36307">
    <property type="entry name" value="FLAGELLA BASAL BODY P-RING FORMATION PROTEIN FLGA"/>
    <property type="match status" value="1"/>
</dbReference>
<proteinExistence type="inferred from homology"/>
<keyword evidence="10" id="KW-1185">Reference proteome</keyword>
<keyword evidence="9" id="KW-0282">Flagellum</keyword>
<evidence type="ECO:0000256" key="7">
    <source>
        <dbReference type="RuleBase" id="RU362063"/>
    </source>
</evidence>
<feature type="signal peptide" evidence="7">
    <location>
        <begin position="1"/>
        <end position="29"/>
    </location>
</feature>
<dbReference type="AlphaFoldDB" id="A0A3P3QPP8"/>
<dbReference type="CDD" id="cd11614">
    <property type="entry name" value="SAF_CpaB_FlgA_like"/>
    <property type="match status" value="1"/>
</dbReference>
<feature type="chain" id="PRO_5041776178" description="Flagella basal body P-ring formation protein FlgA" evidence="7">
    <location>
        <begin position="30"/>
        <end position="233"/>
    </location>
</feature>
<dbReference type="OrthoDB" id="1669037at2"/>
<dbReference type="InterPro" id="IPR017585">
    <property type="entry name" value="SAF_FlgA"/>
</dbReference>
<dbReference type="Gene3D" id="3.90.1210.10">
    <property type="entry name" value="Antifreeze-like/N-acetylneuraminic acid synthase C-terminal domain"/>
    <property type="match status" value="1"/>
</dbReference>
<evidence type="ECO:0000256" key="3">
    <source>
        <dbReference type="ARBA" id="ARBA00014754"/>
    </source>
</evidence>
<evidence type="ECO:0000256" key="1">
    <source>
        <dbReference type="ARBA" id="ARBA00004418"/>
    </source>
</evidence>
<comment type="caution">
    <text evidence="9">The sequence shown here is derived from an EMBL/GenBank/DDBJ whole genome shotgun (WGS) entry which is preliminary data.</text>
</comment>
<gene>
    <name evidence="9" type="primary">flgA</name>
    <name evidence="9" type="ORF">EIK76_03885</name>
</gene>
<comment type="similarity">
    <text evidence="2 7">Belongs to the FlgA family.</text>
</comment>
<keyword evidence="5 7" id="KW-0574">Periplasm</keyword>
<keyword evidence="4 7" id="KW-0732">Signal</keyword>
<keyword evidence="9" id="KW-0969">Cilium</keyword>
<dbReference type="InterPro" id="IPR041231">
    <property type="entry name" value="FlgA_N"/>
</dbReference>
<comment type="subcellular location">
    <subcellularLocation>
        <location evidence="1 7">Periplasm</location>
    </subcellularLocation>
</comment>
<evidence type="ECO:0000256" key="6">
    <source>
        <dbReference type="ARBA" id="ARBA00025643"/>
    </source>
</evidence>
<dbReference type="Pfam" id="PF17656">
    <property type="entry name" value="ChapFlgA_N"/>
    <property type="match status" value="1"/>
</dbReference>
<sequence length="233" mass="25211">MKMYDKFLKYPLCSTLIASTFFTVFSLQAASFSPAQLTAATADWLKQQDEVPDGTQSQIAPLDQRLASKECDQPLLFNFAGPVNNQATVHIRCQSPQPWQLFVSVRFSQQTDAVLSLRNIPSGSLITADMLTTGQADLRLARGSLVQSPVSVLGARVKRSLSAGQVVTLQDLCLVCKGDIVTISGLNNGLEVKTAGIAQMDGILGDQIRVSNRQSNRIVVAEVVAVKKVAIKF</sequence>